<gene>
    <name evidence="6" type="primary">LOC112542937</name>
</gene>
<dbReference type="InterPro" id="IPR050182">
    <property type="entry name" value="Cytochrome_P450_fam2"/>
</dbReference>
<dbReference type="Gene3D" id="1.10.630.10">
    <property type="entry name" value="Cytochrome P450"/>
    <property type="match status" value="2"/>
</dbReference>
<accession>A0A9F5J4Z7</accession>
<name>A0A9F5J4Z7_PYTBI</name>
<dbReference type="GeneID" id="112542937"/>
<dbReference type="Pfam" id="PF00067">
    <property type="entry name" value="p450"/>
    <property type="match status" value="3"/>
</dbReference>
<dbReference type="OrthoDB" id="1055148at2759"/>
<dbReference type="GO" id="GO:0019373">
    <property type="term" value="P:epoxygenase P450 pathway"/>
    <property type="evidence" value="ECO:0007669"/>
    <property type="project" value="TreeGrafter"/>
</dbReference>
<dbReference type="RefSeq" id="XP_025032727.1">
    <property type="nucleotide sequence ID" value="XM_025176959.1"/>
</dbReference>
<evidence type="ECO:0000256" key="3">
    <source>
        <dbReference type="ARBA" id="ARBA00022723"/>
    </source>
</evidence>
<dbReference type="InterPro" id="IPR002401">
    <property type="entry name" value="Cyt_P450_E_grp-I"/>
</dbReference>
<evidence type="ECO:0000313" key="5">
    <source>
        <dbReference type="Proteomes" id="UP000695026"/>
    </source>
</evidence>
<evidence type="ECO:0000256" key="4">
    <source>
        <dbReference type="ARBA" id="ARBA00023004"/>
    </source>
</evidence>
<dbReference type="SUPFAM" id="SSF48264">
    <property type="entry name" value="Cytochrome P450"/>
    <property type="match status" value="1"/>
</dbReference>
<keyword evidence="5" id="KW-1185">Reference proteome</keyword>
<reference evidence="6" key="1">
    <citation type="submission" date="2025-08" db="UniProtKB">
        <authorList>
            <consortium name="RefSeq"/>
        </authorList>
    </citation>
    <scope>IDENTIFICATION</scope>
    <source>
        <tissue evidence="6">Liver</tissue>
    </source>
</reference>
<dbReference type="GO" id="GO:0008392">
    <property type="term" value="F:arachidonate epoxygenase activity"/>
    <property type="evidence" value="ECO:0007669"/>
    <property type="project" value="TreeGrafter"/>
</dbReference>
<dbReference type="GO" id="GO:0020037">
    <property type="term" value="F:heme binding"/>
    <property type="evidence" value="ECO:0007669"/>
    <property type="project" value="InterPro"/>
</dbReference>
<keyword evidence="3" id="KW-0479">Metal-binding</keyword>
<evidence type="ECO:0000256" key="2">
    <source>
        <dbReference type="ARBA" id="ARBA00010617"/>
    </source>
</evidence>
<evidence type="ECO:0000256" key="1">
    <source>
        <dbReference type="ARBA" id="ARBA00001971"/>
    </source>
</evidence>
<keyword evidence="4" id="KW-0408">Iron</keyword>
<dbReference type="PANTHER" id="PTHR24300:SF389">
    <property type="entry name" value="CYTOCHROME P450 2C20"/>
    <property type="match status" value="1"/>
</dbReference>
<dbReference type="InterPro" id="IPR036396">
    <property type="entry name" value="Cyt_P450_sf"/>
</dbReference>
<evidence type="ECO:0000313" key="6">
    <source>
        <dbReference type="RefSeq" id="XP_025032727.1"/>
    </source>
</evidence>
<dbReference type="GO" id="GO:0006805">
    <property type="term" value="P:xenobiotic metabolic process"/>
    <property type="evidence" value="ECO:0007669"/>
    <property type="project" value="TreeGrafter"/>
</dbReference>
<dbReference type="GO" id="GO:0005737">
    <property type="term" value="C:cytoplasm"/>
    <property type="evidence" value="ECO:0007669"/>
    <property type="project" value="TreeGrafter"/>
</dbReference>
<dbReference type="PRINTS" id="PR00463">
    <property type="entry name" value="EP450I"/>
</dbReference>
<dbReference type="PANTHER" id="PTHR24300">
    <property type="entry name" value="CYTOCHROME P450 508A4-RELATED"/>
    <property type="match status" value="1"/>
</dbReference>
<dbReference type="AlphaFoldDB" id="A0A9F5J4Z7"/>
<dbReference type="KEGG" id="pbi:112542937"/>
<dbReference type="GO" id="GO:0016712">
    <property type="term" value="F:oxidoreductase activity, acting on paired donors, with incorporation or reduction of molecular oxygen, reduced flavin or flavoprotein as one donor, and incorporation of one atom of oxygen"/>
    <property type="evidence" value="ECO:0007669"/>
    <property type="project" value="TreeGrafter"/>
</dbReference>
<dbReference type="GO" id="GO:0005506">
    <property type="term" value="F:iron ion binding"/>
    <property type="evidence" value="ECO:0007669"/>
    <property type="project" value="InterPro"/>
</dbReference>
<comment type="similarity">
    <text evidence="2">Belongs to the cytochrome P450 family.</text>
</comment>
<comment type="cofactor">
    <cofactor evidence="1">
        <name>heme</name>
        <dbReference type="ChEBI" id="CHEBI:30413"/>
    </cofactor>
</comment>
<organism evidence="5 6">
    <name type="scientific">Python bivittatus</name>
    <name type="common">Burmese python</name>
    <name type="synonym">Python molurus bivittatus</name>
    <dbReference type="NCBI Taxonomy" id="176946"/>
    <lineage>
        <taxon>Eukaryota</taxon>
        <taxon>Metazoa</taxon>
        <taxon>Chordata</taxon>
        <taxon>Craniata</taxon>
        <taxon>Vertebrata</taxon>
        <taxon>Euteleostomi</taxon>
        <taxon>Lepidosauria</taxon>
        <taxon>Squamata</taxon>
        <taxon>Bifurcata</taxon>
        <taxon>Unidentata</taxon>
        <taxon>Episquamata</taxon>
        <taxon>Toxicofera</taxon>
        <taxon>Serpentes</taxon>
        <taxon>Henophidia</taxon>
        <taxon>Pythonidae</taxon>
        <taxon>Python</taxon>
    </lineage>
</organism>
<protein>
    <submittedName>
        <fullName evidence="6">Cytochrome P450 2C23-like</fullName>
    </submittedName>
</protein>
<sequence length="437" mass="49989">MAAILPSLQLHQNQYLKHLLTEQYGPVFTVWMGPKPMVVFCGYEVVKDALVDHAEEFGGHPDVPFDERVTEGQEILIKNEAKWRELRRFTLSTLRNFGMGKTALSETVQEEALCLAEEIILNFTLSTMASRGKKDKEKKRESTRTSIEPVEGGADMKKVLDVIAALSHQMDQRDIKMNEKIDNLKKELTQEFRNEVQKVKDVIDNLSIDLKYTQGQIQLLEIKLEAAIKDIDRNLDAIALAEMREKEFILRLRSVMENPWGRYIIEYLPGPHKTAFAESEKLCPFIKKMVKSHQQTLDPQDPCDFLDCFSSSERRKSTKQAPEMQDWVRMPFTYAGIHEILRYEKLSPENFPRTTTHCTKIKEHNIPQAPTAECKFIVLSWVIEVSSDGSTLSSFSLLGKRACPGEPLARAELSLFLSTLLQTFTFQLVGDTSKEID</sequence>
<feature type="non-terminal residue" evidence="6">
    <location>
        <position position="437"/>
    </location>
</feature>
<dbReference type="InterPro" id="IPR001128">
    <property type="entry name" value="Cyt_P450"/>
</dbReference>
<proteinExistence type="inferred from homology"/>
<dbReference type="Proteomes" id="UP000695026">
    <property type="component" value="Unplaced"/>
</dbReference>